<dbReference type="GO" id="GO:0005739">
    <property type="term" value="C:mitochondrion"/>
    <property type="evidence" value="ECO:0007669"/>
    <property type="project" value="TreeGrafter"/>
</dbReference>
<accession>A0AAF0DRV1</accession>
<dbReference type="Pfam" id="PF02668">
    <property type="entry name" value="TauD"/>
    <property type="match status" value="1"/>
</dbReference>
<evidence type="ECO:0000256" key="5">
    <source>
        <dbReference type="ARBA" id="ARBA00023002"/>
    </source>
</evidence>
<gene>
    <name evidence="8" type="primary">COX10_1</name>
    <name evidence="8" type="ORF">MBRA1_001541</name>
</gene>
<dbReference type="InterPro" id="IPR003819">
    <property type="entry name" value="TauD/TfdA-like"/>
</dbReference>
<dbReference type="GO" id="GO:0045329">
    <property type="term" value="P:carnitine biosynthetic process"/>
    <property type="evidence" value="ECO:0007669"/>
    <property type="project" value="TreeGrafter"/>
</dbReference>
<dbReference type="Gene3D" id="3.30.2020.30">
    <property type="match status" value="1"/>
</dbReference>
<feature type="domain" description="TauD/TfdA-like" evidence="7">
    <location>
        <begin position="190"/>
        <end position="464"/>
    </location>
</feature>
<reference evidence="8" key="1">
    <citation type="submission" date="2023-03" db="EMBL/GenBank/DDBJ databases">
        <title>Mating type loci evolution in Malassezia.</title>
        <authorList>
            <person name="Coelho M.A."/>
        </authorList>
    </citation>
    <scope>NUCLEOTIDE SEQUENCE</scope>
    <source>
        <strain evidence="8">CBS 14135</strain>
    </source>
</reference>
<keyword evidence="6" id="KW-0408">Iron</keyword>
<organism evidence="8 9">
    <name type="scientific">Malassezia brasiliensis</name>
    <dbReference type="NCBI Taxonomy" id="1821822"/>
    <lineage>
        <taxon>Eukaryota</taxon>
        <taxon>Fungi</taxon>
        <taxon>Dikarya</taxon>
        <taxon>Basidiomycota</taxon>
        <taxon>Ustilaginomycotina</taxon>
        <taxon>Malasseziomycetes</taxon>
        <taxon>Malasseziales</taxon>
        <taxon>Malasseziaceae</taxon>
        <taxon>Malassezia</taxon>
    </lineage>
</organism>
<keyword evidence="3" id="KW-0479">Metal-binding</keyword>
<evidence type="ECO:0000259" key="7">
    <source>
        <dbReference type="Pfam" id="PF02668"/>
    </source>
</evidence>
<keyword evidence="5" id="KW-0560">Oxidoreductase</keyword>
<evidence type="ECO:0000256" key="4">
    <source>
        <dbReference type="ARBA" id="ARBA00022964"/>
    </source>
</evidence>
<comment type="cofactor">
    <cofactor evidence="1">
        <name>Fe(2+)</name>
        <dbReference type="ChEBI" id="CHEBI:29033"/>
    </cofactor>
</comment>
<evidence type="ECO:0000313" key="9">
    <source>
        <dbReference type="Proteomes" id="UP001216638"/>
    </source>
</evidence>
<name>A0AAF0DRV1_9BASI</name>
<dbReference type="SUPFAM" id="SSF51197">
    <property type="entry name" value="Clavaminate synthase-like"/>
    <property type="match status" value="1"/>
</dbReference>
<dbReference type="GO" id="GO:0008495">
    <property type="term" value="F:protoheme IX farnesyltransferase activity"/>
    <property type="evidence" value="ECO:0007669"/>
    <property type="project" value="UniProtKB-EC"/>
</dbReference>
<keyword evidence="4" id="KW-0223">Dioxygenase</keyword>
<dbReference type="InterPro" id="IPR050411">
    <property type="entry name" value="AlphaKG_dependent_hydroxylases"/>
</dbReference>
<keyword evidence="8" id="KW-0808">Transferase</keyword>
<evidence type="ECO:0000256" key="1">
    <source>
        <dbReference type="ARBA" id="ARBA00001954"/>
    </source>
</evidence>
<dbReference type="GO" id="GO:0046872">
    <property type="term" value="F:metal ion binding"/>
    <property type="evidence" value="ECO:0007669"/>
    <property type="project" value="UniProtKB-KW"/>
</dbReference>
<evidence type="ECO:0000256" key="2">
    <source>
        <dbReference type="ARBA" id="ARBA00008654"/>
    </source>
</evidence>
<dbReference type="InterPro" id="IPR038492">
    <property type="entry name" value="GBBH-like_N_sf"/>
</dbReference>
<proteinExistence type="inferred from homology"/>
<dbReference type="InterPro" id="IPR042098">
    <property type="entry name" value="TauD-like_sf"/>
</dbReference>
<dbReference type="Proteomes" id="UP001216638">
    <property type="component" value="Chromosome 2"/>
</dbReference>
<comment type="similarity">
    <text evidence="2">Belongs to the gamma-BBH/TMLD family.</text>
</comment>
<protein>
    <submittedName>
        <fullName evidence="8">Heme o synthase</fullName>
        <ecNumber evidence="8">2.5.1.141</ecNumber>
    </submittedName>
</protein>
<dbReference type="PANTHER" id="PTHR10696:SF25">
    <property type="entry name" value="OXIDOREDUCTASE AIM17-RELATED"/>
    <property type="match status" value="1"/>
</dbReference>
<dbReference type="EMBL" id="CP119952">
    <property type="protein sequence ID" value="WFC94903.1"/>
    <property type="molecule type" value="Genomic_DNA"/>
</dbReference>
<keyword evidence="9" id="KW-1185">Reference proteome</keyword>
<evidence type="ECO:0000256" key="3">
    <source>
        <dbReference type="ARBA" id="ARBA00022723"/>
    </source>
</evidence>
<evidence type="ECO:0000313" key="8">
    <source>
        <dbReference type="EMBL" id="WFC94903.1"/>
    </source>
</evidence>
<sequence length="471" mass="53376">MSCLRVHARRLPWCRALYRTPHLRLFHAYTLRDGDANVTVNVGQHGVQVHAPSYGLSEPYELDYVWLRDACRAPTSVQASTQQKLFHTSDIPLLKDPSQLLEQVPRPVELVYTTEPELVVRFAREHAVENAFTRLVSPASVPEATAHESRFRLSYLTRQVHPAQYRAHHGDVLTLGQYWDAAMLRAHQRPETVAWDAIKANDESLLRMLTALLRDGFTFVHAMPTHPTGSDPGPTRALVAALAERIGELRHTFYGTLWDVQSIASSRNIAYTNVDLGLHMDLCYFQNPPRFQLLHMLRKRVQGGESMFVDSFRVAEQLWVEDREAFDILASTPVAFHYENAGEHYYYTHPTIELAHDVEAFAGPPHGASGMPRIVAVNYSPPFQAPLPLHAPGLRTRKEREAFYRAFEAFASRTMSPELMYTHALEEGECVVFDNRRVLHARRGFDWDANEASGEVGRWLKGAYPVACTAG</sequence>
<dbReference type="AlphaFoldDB" id="A0AAF0DRV1"/>
<dbReference type="GO" id="GO:0051213">
    <property type="term" value="F:dioxygenase activity"/>
    <property type="evidence" value="ECO:0007669"/>
    <property type="project" value="UniProtKB-KW"/>
</dbReference>
<dbReference type="EC" id="2.5.1.141" evidence="8"/>
<evidence type="ECO:0000256" key="6">
    <source>
        <dbReference type="ARBA" id="ARBA00023004"/>
    </source>
</evidence>
<dbReference type="PANTHER" id="PTHR10696">
    <property type="entry name" value="GAMMA-BUTYROBETAINE HYDROXYLASE-RELATED"/>
    <property type="match status" value="1"/>
</dbReference>
<dbReference type="Gene3D" id="3.60.130.10">
    <property type="entry name" value="Clavaminate synthase-like"/>
    <property type="match status" value="1"/>
</dbReference>